<reference evidence="1" key="1">
    <citation type="submission" date="2006-10" db="EMBL/GenBank/DDBJ databases">
        <authorList>
            <person name="Amadeo P."/>
            <person name="Zhao Q."/>
            <person name="Wortman J."/>
            <person name="Fraser-Liggett C."/>
            <person name="Carlton J."/>
        </authorList>
    </citation>
    <scope>NUCLEOTIDE SEQUENCE</scope>
    <source>
        <strain evidence="1">G3</strain>
    </source>
</reference>
<accession>A2E489</accession>
<proteinExistence type="predicted"/>
<evidence type="ECO:0000313" key="2">
    <source>
        <dbReference type="Proteomes" id="UP000001542"/>
    </source>
</evidence>
<dbReference type="Proteomes" id="UP000001542">
    <property type="component" value="Unassembled WGS sequence"/>
</dbReference>
<dbReference type="RefSeq" id="XP_001324758.1">
    <property type="nucleotide sequence ID" value="XM_001324723.1"/>
</dbReference>
<dbReference type="KEGG" id="tva:4770501"/>
<dbReference type="VEuPathDB" id="TrichDB:TVAG_139150"/>
<dbReference type="PANTHER" id="PTHR48139">
    <property type="entry name" value="SI:DKEY-56M19.5"/>
    <property type="match status" value="1"/>
</dbReference>
<dbReference type="VEuPathDB" id="TrichDB:TVAGG3_0252010"/>
<protein>
    <submittedName>
        <fullName evidence="1">Uncharacterized protein</fullName>
    </submittedName>
</protein>
<dbReference type="AlphaFoldDB" id="A2E489"/>
<keyword evidence="2" id="KW-1185">Reference proteome</keyword>
<evidence type="ECO:0000313" key="1">
    <source>
        <dbReference type="EMBL" id="EAY12535.1"/>
    </source>
</evidence>
<name>A2E489_TRIV3</name>
<organism evidence="1 2">
    <name type="scientific">Trichomonas vaginalis (strain ATCC PRA-98 / G3)</name>
    <dbReference type="NCBI Taxonomy" id="412133"/>
    <lineage>
        <taxon>Eukaryota</taxon>
        <taxon>Metamonada</taxon>
        <taxon>Parabasalia</taxon>
        <taxon>Trichomonadida</taxon>
        <taxon>Trichomonadidae</taxon>
        <taxon>Trichomonas</taxon>
    </lineage>
</organism>
<dbReference type="InParanoid" id="A2E489"/>
<gene>
    <name evidence="1" type="ORF">TVAG_139150</name>
</gene>
<dbReference type="EMBL" id="DS113300">
    <property type="protein sequence ID" value="EAY12535.1"/>
    <property type="molecule type" value="Genomic_DNA"/>
</dbReference>
<dbReference type="PANTHER" id="PTHR48139:SF1">
    <property type="entry name" value="FIBROUS SHEATH CABYR-BINDING PROTEIN"/>
    <property type="match status" value="1"/>
</dbReference>
<sequence length="397" mass="47678">MTIFNNYLMKYITRTKSRESDHIKKLFKVWKYFYEKVDHKYLEPAQNAIITLLKAMSRSRYDSIRLIPEALRESEKAVVFAIDYEKLLPPSIKVMRKLAKRCKMYNDEKKMEAFEELSHLHSSDLWNETIGFLKKYINDKRMTTATLKLFINLNKDEIHQPKKINLQDYLLTNYVPFYNDLKYYQVQRSRIEFSYLYYLINSAYNSNLEAIYLLSKQNGINENILMKSIFSRKMYILDTILFKFSIYYFCYEDNYLSNIPLPGFDYKPTREDILFCKKIISSYPLDIISIYPDFSDKLYKDKRSLLKNIQTSDYAVYGQNHKGPMDYSNYKFFYYQEYSAGKFYLPNSGYNFKTNQSFRNAFDIPEKIDDRSLNQLKYLASLYVACYECIKPPQNMR</sequence>
<reference evidence="1" key="2">
    <citation type="journal article" date="2007" name="Science">
        <title>Draft genome sequence of the sexually transmitted pathogen Trichomonas vaginalis.</title>
        <authorList>
            <person name="Carlton J.M."/>
            <person name="Hirt R.P."/>
            <person name="Silva J.C."/>
            <person name="Delcher A.L."/>
            <person name="Schatz M."/>
            <person name="Zhao Q."/>
            <person name="Wortman J.R."/>
            <person name="Bidwell S.L."/>
            <person name="Alsmark U.C.M."/>
            <person name="Besteiro S."/>
            <person name="Sicheritz-Ponten T."/>
            <person name="Noel C.J."/>
            <person name="Dacks J.B."/>
            <person name="Foster P.G."/>
            <person name="Simillion C."/>
            <person name="Van de Peer Y."/>
            <person name="Miranda-Saavedra D."/>
            <person name="Barton G.J."/>
            <person name="Westrop G.D."/>
            <person name="Mueller S."/>
            <person name="Dessi D."/>
            <person name="Fiori P.L."/>
            <person name="Ren Q."/>
            <person name="Paulsen I."/>
            <person name="Zhang H."/>
            <person name="Bastida-Corcuera F.D."/>
            <person name="Simoes-Barbosa A."/>
            <person name="Brown M.T."/>
            <person name="Hayes R.D."/>
            <person name="Mukherjee M."/>
            <person name="Okumura C.Y."/>
            <person name="Schneider R."/>
            <person name="Smith A.J."/>
            <person name="Vanacova S."/>
            <person name="Villalvazo M."/>
            <person name="Haas B.J."/>
            <person name="Pertea M."/>
            <person name="Feldblyum T.V."/>
            <person name="Utterback T.R."/>
            <person name="Shu C.L."/>
            <person name="Osoegawa K."/>
            <person name="de Jong P.J."/>
            <person name="Hrdy I."/>
            <person name="Horvathova L."/>
            <person name="Zubacova Z."/>
            <person name="Dolezal P."/>
            <person name="Malik S.B."/>
            <person name="Logsdon J.M. Jr."/>
            <person name="Henze K."/>
            <person name="Gupta A."/>
            <person name="Wang C.C."/>
            <person name="Dunne R.L."/>
            <person name="Upcroft J.A."/>
            <person name="Upcroft P."/>
            <person name="White O."/>
            <person name="Salzberg S.L."/>
            <person name="Tang P."/>
            <person name="Chiu C.-H."/>
            <person name="Lee Y.-S."/>
            <person name="Embley T.M."/>
            <person name="Coombs G.H."/>
            <person name="Mottram J.C."/>
            <person name="Tachezy J."/>
            <person name="Fraser-Liggett C.M."/>
            <person name="Johnson P.J."/>
        </authorList>
    </citation>
    <scope>NUCLEOTIDE SEQUENCE [LARGE SCALE GENOMIC DNA]</scope>
    <source>
        <strain evidence="1">G3</strain>
    </source>
</reference>